<dbReference type="InterPro" id="IPR018484">
    <property type="entry name" value="FGGY_N"/>
</dbReference>
<dbReference type="Proteomes" id="UP000250086">
    <property type="component" value="Unassembled WGS sequence"/>
</dbReference>
<protein>
    <submittedName>
        <fullName evidence="7">Xylulose kinase</fullName>
        <ecNumber evidence="7">2.7.1.17</ecNumber>
    </submittedName>
</protein>
<dbReference type="Gene3D" id="3.30.420.40">
    <property type="match status" value="2"/>
</dbReference>
<evidence type="ECO:0000259" key="6">
    <source>
        <dbReference type="Pfam" id="PF02782"/>
    </source>
</evidence>
<evidence type="ECO:0000256" key="1">
    <source>
        <dbReference type="ARBA" id="ARBA00009156"/>
    </source>
</evidence>
<dbReference type="EMBL" id="UAPV01000001">
    <property type="protein sequence ID" value="SPT68932.1"/>
    <property type="molecule type" value="Genomic_DNA"/>
</dbReference>
<dbReference type="InterPro" id="IPR043129">
    <property type="entry name" value="ATPase_NBD"/>
</dbReference>
<dbReference type="InterPro" id="IPR000577">
    <property type="entry name" value="Carb_kinase_FGGY"/>
</dbReference>
<keyword evidence="8" id="KW-1185">Reference proteome</keyword>
<name>A0A2X0WQS9_9GAMM</name>
<dbReference type="InterPro" id="IPR018485">
    <property type="entry name" value="FGGY_C"/>
</dbReference>
<feature type="domain" description="Carbohydrate kinase FGGY N-terminal" evidence="5">
    <location>
        <begin position="10"/>
        <end position="251"/>
    </location>
</feature>
<comment type="similarity">
    <text evidence="1 4">Belongs to the FGGY kinase family.</text>
</comment>
<dbReference type="PIRSF" id="PIRSF000538">
    <property type="entry name" value="GlpK"/>
    <property type="match status" value="1"/>
</dbReference>
<evidence type="ECO:0000259" key="5">
    <source>
        <dbReference type="Pfam" id="PF00370"/>
    </source>
</evidence>
<keyword evidence="3 4" id="KW-0418">Kinase</keyword>
<dbReference type="Pfam" id="PF00370">
    <property type="entry name" value="FGGY_N"/>
    <property type="match status" value="1"/>
</dbReference>
<dbReference type="InterPro" id="IPR018483">
    <property type="entry name" value="Carb_kinase_FGGY_CS"/>
</dbReference>
<dbReference type="AlphaFoldDB" id="A0A2X0WQS9"/>
<gene>
    <name evidence="7" type="primary">xylB</name>
    <name evidence="7" type="ORF">NCTC13093_00282</name>
</gene>
<dbReference type="PROSITE" id="PS00445">
    <property type="entry name" value="FGGY_KINASES_2"/>
    <property type="match status" value="1"/>
</dbReference>
<dbReference type="InterPro" id="IPR050406">
    <property type="entry name" value="FGGY_Carb_Kinase"/>
</dbReference>
<accession>A0A2X0WQS9</accession>
<dbReference type="EC" id="2.7.1.17" evidence="7"/>
<reference evidence="7 8" key="1">
    <citation type="submission" date="2018-06" db="EMBL/GenBank/DDBJ databases">
        <authorList>
            <consortium name="Pathogen Informatics"/>
            <person name="Doyle S."/>
        </authorList>
    </citation>
    <scope>NUCLEOTIDE SEQUENCE [LARGE SCALE GENOMIC DNA]</scope>
    <source>
        <strain evidence="7 8">NCTC13093</strain>
    </source>
</reference>
<dbReference type="Pfam" id="PF02782">
    <property type="entry name" value="FGGY_C"/>
    <property type="match status" value="1"/>
</dbReference>
<dbReference type="PANTHER" id="PTHR43095">
    <property type="entry name" value="SUGAR KINASE"/>
    <property type="match status" value="1"/>
</dbReference>
<evidence type="ECO:0000256" key="2">
    <source>
        <dbReference type="ARBA" id="ARBA00022679"/>
    </source>
</evidence>
<dbReference type="SUPFAM" id="SSF53067">
    <property type="entry name" value="Actin-like ATPase domain"/>
    <property type="match status" value="2"/>
</dbReference>
<evidence type="ECO:0000313" key="8">
    <source>
        <dbReference type="Proteomes" id="UP000250086"/>
    </source>
</evidence>
<evidence type="ECO:0000313" key="7">
    <source>
        <dbReference type="EMBL" id="SPT68932.1"/>
    </source>
</evidence>
<sequence length="505" mass="55914">MNKTIYKDLLLGIDIGTTGTKCTFYNFKGQKVSSGYQEYRMIHPQDGWTEQDPSRWWRAVKENIQLCIDVDNIDTGRVACIAVSSTNAVMLMGKSKIIYNGVGLHDQRATQQEQWLKQNVGDDYIFNITGNNIVKGSFALPTLRWFIDNRPDLIEETEKFLIPNGFIIKKLTDEYSVDKPRSGLTLMNDLKKGCWSDEIINKAQIPSSILPPIFKSTDIVGEVTKKAAKSTGLKEGTPVCAGAIDTISATLATGAINPQDIAITIGSSGRVCQIDNEPFFKPHVLSTPYAFDNIFASVQTTDNAGISLKWFRDTFGKVVFQDALNAGISIYEQMNRLCSKSQPNSSLIFLPYLSGEKSPIWDPSARGVFFGVGLNSNYSDFIRAIMEGVAFSIKHCIHNLLQGKANSSSAPIPIGGGIANSDIWCQIFADILQRPIIQLCYEETETLGDIIIAAQAVGINDITPDFGKKLTAKGKIKAPSKDLSDLYNEKFEKYLKLYNSVKELY</sequence>
<dbReference type="CDD" id="cd07808">
    <property type="entry name" value="ASKHA_NBD_FGGY_EcXK-like"/>
    <property type="match status" value="1"/>
</dbReference>
<dbReference type="GO" id="GO:0004856">
    <property type="term" value="F:D-xylulokinase activity"/>
    <property type="evidence" value="ECO:0007669"/>
    <property type="project" value="UniProtKB-EC"/>
</dbReference>
<feature type="domain" description="Carbohydrate kinase FGGY C-terminal" evidence="6">
    <location>
        <begin position="262"/>
        <end position="456"/>
    </location>
</feature>
<evidence type="ECO:0000256" key="4">
    <source>
        <dbReference type="RuleBase" id="RU003733"/>
    </source>
</evidence>
<organism evidence="7 8">
    <name type="scientific">Anaerobiospirillum thomasii</name>
    <dbReference type="NCBI Taxonomy" id="179995"/>
    <lineage>
        <taxon>Bacteria</taxon>
        <taxon>Pseudomonadati</taxon>
        <taxon>Pseudomonadota</taxon>
        <taxon>Gammaproteobacteria</taxon>
        <taxon>Aeromonadales</taxon>
        <taxon>Succinivibrionaceae</taxon>
        <taxon>Anaerobiospirillum</taxon>
    </lineage>
</organism>
<dbReference type="OrthoDB" id="9805576at2"/>
<evidence type="ECO:0000256" key="3">
    <source>
        <dbReference type="ARBA" id="ARBA00022777"/>
    </source>
</evidence>
<keyword evidence="2 4" id="KW-0808">Transferase</keyword>
<dbReference type="RefSeq" id="WP_113743139.1">
    <property type="nucleotide sequence ID" value="NZ_UAPU01000006.1"/>
</dbReference>
<proteinExistence type="inferred from homology"/>